<dbReference type="GO" id="GO:0005886">
    <property type="term" value="C:plasma membrane"/>
    <property type="evidence" value="ECO:0007669"/>
    <property type="project" value="TreeGrafter"/>
</dbReference>
<dbReference type="FunFam" id="3.30.559.10:FF:000023">
    <property type="entry name" value="Non-ribosomal peptide synthetase"/>
    <property type="match status" value="1"/>
</dbReference>
<evidence type="ECO:0000313" key="16">
    <source>
        <dbReference type="EMBL" id="RFS45612.1"/>
    </source>
</evidence>
<dbReference type="Gene3D" id="3.30.559.30">
    <property type="entry name" value="Nonribosomal peptide synthetase, condensation domain"/>
    <property type="match status" value="1"/>
</dbReference>
<dbReference type="Pfam" id="PF00550">
    <property type="entry name" value="PP-binding"/>
    <property type="match status" value="2"/>
</dbReference>
<feature type="domain" description="Ketosynthase family 3 (KS3)" evidence="15">
    <location>
        <begin position="6"/>
        <end position="432"/>
    </location>
</feature>
<dbReference type="InterPro" id="IPR016036">
    <property type="entry name" value="Malonyl_transacylase_ACP-bd"/>
</dbReference>
<evidence type="ECO:0000313" key="17">
    <source>
        <dbReference type="Proteomes" id="UP000262621"/>
    </source>
</evidence>
<reference evidence="16 17" key="1">
    <citation type="submission" date="2018-08" db="EMBL/GenBank/DDBJ databases">
        <title>Verrucosispora craniellae sp. nov., isolated from a marine sponge in the South China Sea.</title>
        <authorList>
            <person name="Li L."/>
            <person name="Lin H.W."/>
        </authorList>
    </citation>
    <scope>NUCLEOTIDE SEQUENCE [LARGE SCALE GENOMIC DNA]</scope>
    <source>
        <strain evidence="16 17">LHW63014</strain>
    </source>
</reference>
<dbReference type="GO" id="GO:0005737">
    <property type="term" value="C:cytoplasm"/>
    <property type="evidence" value="ECO:0007669"/>
    <property type="project" value="TreeGrafter"/>
</dbReference>
<dbReference type="GO" id="GO:0006633">
    <property type="term" value="P:fatty acid biosynthetic process"/>
    <property type="evidence" value="ECO:0007669"/>
    <property type="project" value="InterPro"/>
</dbReference>
<dbReference type="SUPFAM" id="SSF47336">
    <property type="entry name" value="ACP-like"/>
    <property type="match status" value="2"/>
</dbReference>
<dbReference type="PROSITE" id="PS00606">
    <property type="entry name" value="KS3_1"/>
    <property type="match status" value="1"/>
</dbReference>
<dbReference type="Pfam" id="PF00698">
    <property type="entry name" value="Acyl_transf_1"/>
    <property type="match status" value="1"/>
</dbReference>
<dbReference type="SUPFAM" id="SSF53901">
    <property type="entry name" value="Thiolase-like"/>
    <property type="match status" value="1"/>
</dbReference>
<accession>A0A372FXU0</accession>
<dbReference type="InterPro" id="IPR020845">
    <property type="entry name" value="AMP-binding_CS"/>
</dbReference>
<dbReference type="Gene3D" id="3.30.70.3290">
    <property type="match status" value="1"/>
</dbReference>
<dbReference type="Gene3D" id="1.10.1200.10">
    <property type="entry name" value="ACP-like"/>
    <property type="match status" value="2"/>
</dbReference>
<dbReference type="PROSITE" id="PS50075">
    <property type="entry name" value="CARRIER"/>
    <property type="match status" value="2"/>
</dbReference>
<dbReference type="Gene3D" id="3.40.47.10">
    <property type="match status" value="1"/>
</dbReference>
<dbReference type="InterPro" id="IPR001242">
    <property type="entry name" value="Condensation_dom"/>
</dbReference>
<dbReference type="FunFam" id="3.30.559.30:FF:000006">
    <property type="entry name" value="Yersiniabactin polyketide/non-ribosomal peptide synthetase"/>
    <property type="match status" value="1"/>
</dbReference>
<dbReference type="InterPro" id="IPR020806">
    <property type="entry name" value="PKS_PP-bd"/>
</dbReference>
<evidence type="ECO:0000256" key="5">
    <source>
        <dbReference type="ARBA" id="ARBA00022450"/>
    </source>
</evidence>
<feature type="domain" description="Carrier" evidence="14">
    <location>
        <begin position="1950"/>
        <end position="2028"/>
    </location>
</feature>
<dbReference type="Pfam" id="PF00501">
    <property type="entry name" value="AMP-binding"/>
    <property type="match status" value="1"/>
</dbReference>
<evidence type="ECO:0000256" key="13">
    <source>
        <dbReference type="ARBA" id="ARBA00033440"/>
    </source>
</evidence>
<dbReference type="SMART" id="SM00823">
    <property type="entry name" value="PKS_PP"/>
    <property type="match status" value="1"/>
</dbReference>
<dbReference type="OrthoDB" id="5478077at2"/>
<dbReference type="GO" id="GO:0031177">
    <property type="term" value="F:phosphopantetheine binding"/>
    <property type="evidence" value="ECO:0007669"/>
    <property type="project" value="InterPro"/>
</dbReference>
<dbReference type="InterPro" id="IPR016035">
    <property type="entry name" value="Acyl_Trfase/lysoPLipase"/>
</dbReference>
<dbReference type="InterPro" id="IPR016039">
    <property type="entry name" value="Thiolase-like"/>
</dbReference>
<evidence type="ECO:0000256" key="10">
    <source>
        <dbReference type="ARBA" id="ARBA00023098"/>
    </source>
</evidence>
<dbReference type="InterPro" id="IPR006162">
    <property type="entry name" value="Ppantetheine_attach_site"/>
</dbReference>
<dbReference type="GO" id="GO:0071770">
    <property type="term" value="P:DIM/DIP cell wall layer assembly"/>
    <property type="evidence" value="ECO:0007669"/>
    <property type="project" value="TreeGrafter"/>
</dbReference>
<dbReference type="Pfam" id="PF00109">
    <property type="entry name" value="ketoacyl-synt"/>
    <property type="match status" value="1"/>
</dbReference>
<dbReference type="InterPro" id="IPR036736">
    <property type="entry name" value="ACP-like_sf"/>
</dbReference>
<dbReference type="GO" id="GO:0016874">
    <property type="term" value="F:ligase activity"/>
    <property type="evidence" value="ECO:0007669"/>
    <property type="project" value="UniProtKB-KW"/>
</dbReference>
<dbReference type="Gene3D" id="3.40.366.10">
    <property type="entry name" value="Malonyl-Coenzyme A Acyl Carrier Protein, domain 2"/>
    <property type="match status" value="1"/>
</dbReference>
<feature type="domain" description="Carrier" evidence="14">
    <location>
        <begin position="912"/>
        <end position="986"/>
    </location>
</feature>
<dbReference type="InterPro" id="IPR014043">
    <property type="entry name" value="Acyl_transferase_dom"/>
</dbReference>
<dbReference type="SMART" id="SM01294">
    <property type="entry name" value="PKS_PP_betabranch"/>
    <property type="match status" value="1"/>
</dbReference>
<keyword evidence="17" id="KW-1185">Reference proteome</keyword>
<dbReference type="Gene3D" id="3.40.50.980">
    <property type="match status" value="2"/>
</dbReference>
<evidence type="ECO:0000256" key="8">
    <source>
        <dbReference type="ARBA" id="ARBA00022679"/>
    </source>
</evidence>
<dbReference type="SMART" id="SM00827">
    <property type="entry name" value="PKS_AT"/>
    <property type="match status" value="1"/>
</dbReference>
<organism evidence="16 17">
    <name type="scientific">Micromonospora craniellae</name>
    <dbReference type="NCBI Taxonomy" id="2294034"/>
    <lineage>
        <taxon>Bacteria</taxon>
        <taxon>Bacillati</taxon>
        <taxon>Actinomycetota</taxon>
        <taxon>Actinomycetes</taxon>
        <taxon>Micromonosporales</taxon>
        <taxon>Micromonosporaceae</taxon>
        <taxon>Micromonospora</taxon>
    </lineage>
</organism>
<evidence type="ECO:0000256" key="3">
    <source>
        <dbReference type="ARBA" id="ARBA00007380"/>
    </source>
</evidence>
<comment type="similarity">
    <text evidence="3">Belongs to the ATP-dependent AMP-binding enzyme family. MbtB subfamily.</text>
</comment>
<dbReference type="PROSITE" id="PS00012">
    <property type="entry name" value="PHOSPHOPANTETHEINE"/>
    <property type="match status" value="2"/>
</dbReference>
<dbReference type="InterPro" id="IPR057737">
    <property type="entry name" value="Condensation_MtbB-like"/>
</dbReference>
<dbReference type="SUPFAM" id="SSF52777">
    <property type="entry name" value="CoA-dependent acyltransferases"/>
    <property type="match status" value="3"/>
</dbReference>
<dbReference type="SUPFAM" id="SSF56801">
    <property type="entry name" value="Acetyl-CoA synthetase-like"/>
    <property type="match status" value="1"/>
</dbReference>
<dbReference type="InterPro" id="IPR014030">
    <property type="entry name" value="Ketoacyl_synth_N"/>
</dbReference>
<comment type="similarity">
    <text evidence="12">In the C-terminal section; belongs to the NRP synthetase family.</text>
</comment>
<dbReference type="InterPro" id="IPR023213">
    <property type="entry name" value="CAT-like_dom_sf"/>
</dbReference>
<keyword evidence="8" id="KW-0808">Transferase</keyword>
<dbReference type="CDD" id="cd00833">
    <property type="entry name" value="PKS"/>
    <property type="match status" value="1"/>
</dbReference>
<evidence type="ECO:0000256" key="1">
    <source>
        <dbReference type="ARBA" id="ARBA00001957"/>
    </source>
</evidence>
<keyword evidence="7" id="KW-0436">Ligase</keyword>
<dbReference type="CDD" id="cd19535">
    <property type="entry name" value="Cyc_NRPS"/>
    <property type="match status" value="1"/>
</dbReference>
<dbReference type="CDD" id="cd12114">
    <property type="entry name" value="A_NRPS_TlmIV_like"/>
    <property type="match status" value="1"/>
</dbReference>
<dbReference type="Gene3D" id="2.30.38.10">
    <property type="entry name" value="Luciferase, Domain 3"/>
    <property type="match status" value="1"/>
</dbReference>
<evidence type="ECO:0000256" key="4">
    <source>
        <dbReference type="ARBA" id="ARBA00016743"/>
    </source>
</evidence>
<evidence type="ECO:0000256" key="11">
    <source>
        <dbReference type="ARBA" id="ARBA00023268"/>
    </source>
</evidence>
<evidence type="ECO:0000256" key="2">
    <source>
        <dbReference type="ARBA" id="ARBA00005102"/>
    </source>
</evidence>
<keyword evidence="9" id="KW-0276">Fatty acid metabolism</keyword>
<dbReference type="PROSITE" id="PS52004">
    <property type="entry name" value="KS3_2"/>
    <property type="match status" value="1"/>
</dbReference>
<dbReference type="InterPro" id="IPR009081">
    <property type="entry name" value="PP-bd_ACP"/>
</dbReference>
<dbReference type="InterPro" id="IPR000873">
    <property type="entry name" value="AMP-dep_synth/lig_dom"/>
</dbReference>
<dbReference type="InterPro" id="IPR001227">
    <property type="entry name" value="Ac_transferase_dom_sf"/>
</dbReference>
<dbReference type="InterPro" id="IPR010071">
    <property type="entry name" value="AA_adenyl_dom"/>
</dbReference>
<dbReference type="SMART" id="SM00825">
    <property type="entry name" value="PKS_KS"/>
    <property type="match status" value="1"/>
</dbReference>
<name>A0A372FXU0_9ACTN</name>
<comment type="caution">
    <text evidence="16">The sequence shown here is derived from an EMBL/GenBank/DDBJ whole genome shotgun (WGS) entry which is preliminary data.</text>
</comment>
<dbReference type="PANTHER" id="PTHR43775:SF37">
    <property type="entry name" value="SI:DKEY-61P9.11"/>
    <property type="match status" value="1"/>
</dbReference>
<dbReference type="InterPro" id="IPR045851">
    <property type="entry name" value="AMP-bd_C_sf"/>
</dbReference>
<dbReference type="InterPro" id="IPR014031">
    <property type="entry name" value="Ketoacyl_synth_C"/>
</dbReference>
<dbReference type="InterPro" id="IPR050091">
    <property type="entry name" value="PKS_NRPS_Biosynth_Enz"/>
</dbReference>
<comment type="cofactor">
    <cofactor evidence="1">
        <name>pantetheine 4'-phosphate</name>
        <dbReference type="ChEBI" id="CHEBI:47942"/>
    </cofactor>
</comment>
<dbReference type="Gene3D" id="3.30.559.10">
    <property type="entry name" value="Chloramphenicol acetyltransferase-like domain"/>
    <property type="match status" value="2"/>
</dbReference>
<evidence type="ECO:0000256" key="7">
    <source>
        <dbReference type="ARBA" id="ARBA00022598"/>
    </source>
</evidence>
<sequence length="2434" mass="258995">MSPVDDTDLAIIGMSGRFPGAPDVDTFWRNLRAGHESIVPVTEADLDAAGVPEQIRRLPGYVPAGAFLDGIDQFDAGFFGFTPREAALLDPQQRLFLECAWEALEHAGADPGTAGSVGLYAGANLPAYLLANLLGGGLLLPDASGFELLIHNDKDYLATRVGYKLGLTGPCVTVQTACSTSLVAVHLAGQALIDGECDLALAGGVCVRVPHRVGYLAEEGLIFSPDGHCRPFDADANGTVFGSGAGVVVLKRLGDALRDGDRVEAVIKASATNNDGGQKVGYTAPSIDGQTAVIAAALAAGGIDAGTITAIEAHGTGTAIGDPIEVTALTRAFREYTAEKGFCALGSVKSNIGHLDTAAGVAGLIKAVLQLKHGELVPSLHFRRPNPEIDFDRTPFYVSAEHASWKANGTPRRIGVSSFGIGGTNAHVIVEQPPIPAAPVPEPRREQIVVLSAATPAALDEAADRLARAVAAPTPSLADLAYTLQAGRRHHRFRRALVCADRDELPRLLTGTEPDRVATYDSRADEAGAVLLFPGQGTQYPGMAADLYRDEPRFRAVVDECCESLRPHLGYDLRDLLLNRDEGLADRLTETANAQPALFVTEYALVRLLEGWGVRPTAMLGHSVGELVAATVAGVFTLPDALRAVAVRGRLMSARPSGAMLSVAASEDRVRALLPSGLDIAAINADELVVVAGPVEAVAEFTTLLAAEDIPARALHTSHAFHSSAMDPVVEALAAELAATPLGPPRIRFVSDVTGTWITDDDAVDPWYWARQVRATVRFSDGVRTVTADGPVTLVEVGPGQVLGMMARQSLPASPRCVTVATLPSATEDRSGTLSVQVALGRLWTTGVQIDFRALHSGPRTPAVLPGYPFQRRRHWIERPGAAAVAALPAIAEAPDDSGESTRPFLLTEYVAPQDDRGRLVAGIWSEFFGVAPIGLHDSFFELGGHSLLAARIVARLAGSGVRITLQQLLAAPTIAGVLAAADGGDQDDDAWPTAIADPGARHEPFPLLEMQQAQWLGRIGSFDMGDVAAHVYLEYESTTLDLDRLQTAWQRVVDRHDMLRAVVLPDGRQQVLQDVPPYRIKIVDVNDDEVAGALRDRMSTQVLPAGEWPLWEVAASRFPDGRIRVHISFDLLTADVASLFFQVDRDWRRFYEEPELVLEPLAAGFRDYVLAETALRETSRYVRSLEWWRERVRTLPPAPELPAGPGVDGPAAFTRRHARLTPQRWSEVKRLAARHGVTSSSVVLAAYAAVLGRWSKAQHFTLNLTAVNRLPLHPDVEKMVGEFASFNLLEVDLRGLTTFADLVRQVQDRSWQDLEHRVVSGVRVLRELARVRGSGTGALMPVVFTSALMQEAEGTGGPFAWLGESRFTISQTPQVSLDHFAMEVDGALDLSWHYVEELFAPGVVDDMFEAYTALVEVLAEPQAWSGWPVRLPVYQAAVMAAVNATAGPVPGGLLGGEVFARAAERPDAPAVFSHGRWHSYAEITGRALALAAVTGVTPGEVVAVGAAKGWRQVVAVLAVTAAGGVYVPIDPGLPPERRRGLIGHSGATCVLTDPGGDDDWGVPVHVVAEQGPVTRADLTYTPRAVPADVAYIIYTSGSTGTPKGVAVSHRAALNTLHDVSTRYGVTAGDRVLGISSLSFDLSVYDVFGILGAGAGLVLPDSEHLRDPQHWTALIVEQRVTVWNSVPALAQMLTEHAAATDGRLPLRIVLLSGDWIPTSLPDRIRAIAPLSEVISLGGATEAAVWSIAHPIDRVEPGWTSVPYGKPLTNQTFAVTNQRGEPCPIWVPGELVIGGAGVAEGYWNDPERTAHSFPRTPTGQREYRTGDLGRYRPDGSIEFLGREDFQVKIGGYRIELGEIEHVLCDHPAVRESVVIATGERGHQRLAAYVTAAGDAEPDALRAHLVDRLPAYMVPLHIAVLPALPLSGNGKVDRAALPAPEAGAAPATTPDEPTDIRAQAIIDQLTGLFADVLRIEEVGPHDNFFEIGGDSILGIQIVTRASAEGLTVTPQQLFDHPTIAELAAAMVDTRNSGSEGAALTRYQAMLLDAGEPASWLLLDVADAFDPAVAERALDDLTTRHSALRLSADPHSGEQHVSATPAASAYVPELDLEALPAEDRPRLLAQMTAEMADELDPRTGDVLKMALFQTGGVRRLALLVHPVAADHRSVRILLHEFAEAYAGAADGIPARWATTAGCPVVWAGQTHTAPITVASGAPSRDGELITRLAAAPIDAFHTNLTETVAVALMLALRDDGQEPVRIVLARSVPTATTTVGQLTTLVVVPGIADDDLDRLIRAVKDGCRGEGHEPVTLQDGDVLLHEIAEQDWALPPGMPITLPDGFAGPNPAGSAPTGPAVALSGAVTGGELLLRLGYAPSVDATGLVGRLRDALDKLTAHAAGASVHQPSDFPLADLDDEGLAVFLNRFAASDDSEGERS</sequence>
<dbReference type="Pfam" id="PF16197">
    <property type="entry name" value="KAsynt_C_assoc"/>
    <property type="match status" value="1"/>
</dbReference>
<dbReference type="Pfam" id="PF00668">
    <property type="entry name" value="Condensation"/>
    <property type="match status" value="1"/>
</dbReference>
<evidence type="ECO:0000256" key="6">
    <source>
        <dbReference type="ARBA" id="ARBA00022553"/>
    </source>
</evidence>
<evidence type="ECO:0000259" key="15">
    <source>
        <dbReference type="PROSITE" id="PS52004"/>
    </source>
</evidence>
<dbReference type="InterPro" id="IPR032821">
    <property type="entry name" value="PKS_assoc"/>
</dbReference>
<dbReference type="GO" id="GO:0004312">
    <property type="term" value="F:fatty acid synthase activity"/>
    <property type="evidence" value="ECO:0007669"/>
    <property type="project" value="TreeGrafter"/>
</dbReference>
<evidence type="ECO:0000256" key="9">
    <source>
        <dbReference type="ARBA" id="ARBA00022832"/>
    </source>
</evidence>
<dbReference type="Proteomes" id="UP000262621">
    <property type="component" value="Unassembled WGS sequence"/>
</dbReference>
<dbReference type="NCBIfam" id="TIGR01733">
    <property type="entry name" value="AA-adenyl-dom"/>
    <property type="match status" value="1"/>
</dbReference>
<keyword evidence="10" id="KW-0443">Lipid metabolism</keyword>
<evidence type="ECO:0000259" key="14">
    <source>
        <dbReference type="PROSITE" id="PS50075"/>
    </source>
</evidence>
<keyword evidence="6" id="KW-0597">Phosphoprotein</keyword>
<dbReference type="GO" id="GO:0004315">
    <property type="term" value="F:3-oxoacyl-[acyl-carrier-protein] synthase activity"/>
    <property type="evidence" value="ECO:0007669"/>
    <property type="project" value="InterPro"/>
</dbReference>
<keyword evidence="11" id="KW-0511">Multifunctional enzyme</keyword>
<dbReference type="Pfam" id="PF13193">
    <property type="entry name" value="AMP-binding_C"/>
    <property type="match status" value="1"/>
</dbReference>
<comment type="pathway">
    <text evidence="2">Siderophore biosynthesis; mycobactin biosynthesis.</text>
</comment>
<evidence type="ECO:0000256" key="12">
    <source>
        <dbReference type="ARBA" id="ARBA00029443"/>
    </source>
</evidence>
<dbReference type="RefSeq" id="WP_117228803.1">
    <property type="nucleotide sequence ID" value="NZ_QVFU01000015.1"/>
</dbReference>
<dbReference type="Pfam" id="PF02801">
    <property type="entry name" value="Ketoacyl-synt_C"/>
    <property type="match status" value="1"/>
</dbReference>
<dbReference type="SUPFAM" id="SSF52151">
    <property type="entry name" value="FabD/lysophospholipase-like"/>
    <property type="match status" value="1"/>
</dbReference>
<dbReference type="InterPro" id="IPR025110">
    <property type="entry name" value="AMP-bd_C"/>
</dbReference>
<gene>
    <name evidence="16" type="ORF">D0Q02_16085</name>
</gene>
<dbReference type="Gene3D" id="3.30.300.30">
    <property type="match status" value="1"/>
</dbReference>
<protein>
    <recommendedName>
        <fullName evidence="4">Phenyloxazoline synthase MbtB</fullName>
    </recommendedName>
    <alternativeName>
        <fullName evidence="13">Mycobactin synthetase protein B</fullName>
    </alternativeName>
</protein>
<dbReference type="PANTHER" id="PTHR43775">
    <property type="entry name" value="FATTY ACID SYNTHASE"/>
    <property type="match status" value="1"/>
</dbReference>
<dbReference type="PROSITE" id="PS00455">
    <property type="entry name" value="AMP_BINDING"/>
    <property type="match status" value="1"/>
</dbReference>
<keyword evidence="5" id="KW-0596">Phosphopantetheine</keyword>
<dbReference type="InterPro" id="IPR018201">
    <property type="entry name" value="Ketoacyl_synth_AS"/>
</dbReference>
<dbReference type="SUPFAM" id="SSF55048">
    <property type="entry name" value="Probable ACP-binding domain of malonyl-CoA ACP transacylase"/>
    <property type="match status" value="1"/>
</dbReference>
<dbReference type="EMBL" id="QVFU01000015">
    <property type="protein sequence ID" value="RFS45612.1"/>
    <property type="molecule type" value="Genomic_DNA"/>
</dbReference>
<dbReference type="InterPro" id="IPR020841">
    <property type="entry name" value="PKS_Beta-ketoAc_synthase_dom"/>
</dbReference>
<dbReference type="FunFam" id="3.40.47.10:FF:000042">
    <property type="entry name" value="Polyketide synthase Pks13"/>
    <property type="match status" value="1"/>
</dbReference>
<proteinExistence type="inferred from homology"/>